<keyword evidence="3" id="KW-1185">Reference proteome</keyword>
<dbReference type="SUPFAM" id="SSF81301">
    <property type="entry name" value="Nucleotidyltransferase"/>
    <property type="match status" value="1"/>
</dbReference>
<dbReference type="InterPro" id="IPR041633">
    <property type="entry name" value="Polbeta"/>
</dbReference>
<keyword evidence="2" id="KW-0808">Transferase</keyword>
<dbReference type="Proteomes" id="UP000319040">
    <property type="component" value="Unassembled WGS sequence"/>
</dbReference>
<evidence type="ECO:0000313" key="2">
    <source>
        <dbReference type="EMBL" id="SMO35623.1"/>
    </source>
</evidence>
<dbReference type="RefSeq" id="WP_142531637.1">
    <property type="nucleotide sequence ID" value="NZ_FXTB01000001.1"/>
</dbReference>
<dbReference type="CDD" id="cd05403">
    <property type="entry name" value="NT_KNTase_like"/>
    <property type="match status" value="1"/>
</dbReference>
<sequence length="101" mass="11397">MAHGIQPGDIRYIINTLAKFPEVEKASIFGSRALGNFKKGSDIDLALHGDKVNFTTIAHVKDLLQEDSPMPYLFDVVDYTHCQSEELKNHIDQFGQTIYTK</sequence>
<accession>A0A521ALG4</accession>
<name>A0A521ALG4_SACCC</name>
<dbReference type="Gene3D" id="3.30.460.10">
    <property type="entry name" value="Beta Polymerase, domain 2"/>
    <property type="match status" value="1"/>
</dbReference>
<evidence type="ECO:0000313" key="3">
    <source>
        <dbReference type="Proteomes" id="UP000319040"/>
    </source>
</evidence>
<protein>
    <submittedName>
        <fullName evidence="2">Nucleotidyltransferase domain-containing protein</fullName>
    </submittedName>
</protein>
<evidence type="ECO:0000259" key="1">
    <source>
        <dbReference type="Pfam" id="PF18765"/>
    </source>
</evidence>
<dbReference type="OrthoDB" id="9803106at2"/>
<dbReference type="Pfam" id="PF18765">
    <property type="entry name" value="Polbeta"/>
    <property type="match status" value="1"/>
</dbReference>
<organism evidence="2 3">
    <name type="scientific">Saccharicrinis carchari</name>
    <dbReference type="NCBI Taxonomy" id="1168039"/>
    <lineage>
        <taxon>Bacteria</taxon>
        <taxon>Pseudomonadati</taxon>
        <taxon>Bacteroidota</taxon>
        <taxon>Bacteroidia</taxon>
        <taxon>Marinilabiliales</taxon>
        <taxon>Marinilabiliaceae</taxon>
        <taxon>Saccharicrinis</taxon>
    </lineage>
</organism>
<dbReference type="InterPro" id="IPR043519">
    <property type="entry name" value="NT_sf"/>
</dbReference>
<reference evidence="2 3" key="1">
    <citation type="submission" date="2017-05" db="EMBL/GenBank/DDBJ databases">
        <authorList>
            <person name="Varghese N."/>
            <person name="Submissions S."/>
        </authorList>
    </citation>
    <scope>NUCLEOTIDE SEQUENCE [LARGE SCALE GENOMIC DNA]</scope>
    <source>
        <strain evidence="2 3">DSM 27040</strain>
    </source>
</reference>
<proteinExistence type="predicted"/>
<dbReference type="EMBL" id="FXTB01000001">
    <property type="protein sequence ID" value="SMO35623.1"/>
    <property type="molecule type" value="Genomic_DNA"/>
</dbReference>
<gene>
    <name evidence="2" type="ORF">SAMN06265379_101231</name>
</gene>
<dbReference type="AlphaFoldDB" id="A0A521ALG4"/>
<dbReference type="GO" id="GO:0016740">
    <property type="term" value="F:transferase activity"/>
    <property type="evidence" value="ECO:0007669"/>
    <property type="project" value="UniProtKB-KW"/>
</dbReference>
<feature type="domain" description="Polymerase beta nucleotidyltransferase" evidence="1">
    <location>
        <begin position="13"/>
        <end position="101"/>
    </location>
</feature>